<reference evidence="7 8" key="1">
    <citation type="journal article" date="2021" name="Environ. Microbiol.">
        <title>Genetic insights into the dark matter of the mammalian gut microbiota through targeted genome reconstruction.</title>
        <authorList>
            <person name="Lugli G.A."/>
            <person name="Alessandri G."/>
            <person name="Milani C."/>
            <person name="Viappiani A."/>
            <person name="Fontana F."/>
            <person name="Tarracchini C."/>
            <person name="Mancabelli L."/>
            <person name="Argentini C."/>
            <person name="Ruiz L."/>
            <person name="Margolles A."/>
            <person name="van Sinderen D."/>
            <person name="Turroni F."/>
            <person name="Ventura M."/>
        </authorList>
    </citation>
    <scope>NUCLEOTIDE SEQUENCE [LARGE SCALE GENOMIC DNA]</scope>
    <source>
        <strain evidence="7 8">LC6</strain>
    </source>
</reference>
<evidence type="ECO:0000313" key="8">
    <source>
        <dbReference type="Proteomes" id="UP000711736"/>
    </source>
</evidence>
<evidence type="ECO:0000256" key="6">
    <source>
        <dbReference type="SAM" id="SignalP"/>
    </source>
</evidence>
<dbReference type="EMBL" id="JAFEJU010000004">
    <property type="protein sequence ID" value="MBT1175262.1"/>
    <property type="molecule type" value="Genomic_DNA"/>
</dbReference>
<proteinExistence type="predicted"/>
<comment type="caution">
    <text evidence="7">The sequence shown here is derived from an EMBL/GenBank/DDBJ whole genome shotgun (WGS) entry which is preliminary data.</text>
</comment>
<dbReference type="SUPFAM" id="SSF53850">
    <property type="entry name" value="Periplasmic binding protein-like II"/>
    <property type="match status" value="1"/>
</dbReference>
<feature type="chain" id="PRO_5045487100" evidence="6">
    <location>
        <begin position="33"/>
        <end position="437"/>
    </location>
</feature>
<dbReference type="Pfam" id="PF01547">
    <property type="entry name" value="SBP_bac_1"/>
    <property type="match status" value="1"/>
</dbReference>
<accession>A0ABS5UX54</accession>
<keyword evidence="3" id="KW-0472">Membrane</keyword>
<organism evidence="7 8">
    <name type="scientific">Bifidobacterium colobi</name>
    <dbReference type="NCBI Taxonomy" id="2809026"/>
    <lineage>
        <taxon>Bacteria</taxon>
        <taxon>Bacillati</taxon>
        <taxon>Actinomycetota</taxon>
        <taxon>Actinomycetes</taxon>
        <taxon>Bifidobacteriales</taxon>
        <taxon>Bifidobacteriaceae</taxon>
        <taxon>Bifidobacterium</taxon>
    </lineage>
</organism>
<evidence type="ECO:0000256" key="2">
    <source>
        <dbReference type="ARBA" id="ARBA00022729"/>
    </source>
</evidence>
<dbReference type="Proteomes" id="UP000711736">
    <property type="component" value="Unassembled WGS sequence"/>
</dbReference>
<dbReference type="Gene3D" id="3.40.190.10">
    <property type="entry name" value="Periplasmic binding protein-like II"/>
    <property type="match status" value="1"/>
</dbReference>
<dbReference type="PANTHER" id="PTHR43649:SF33">
    <property type="entry name" value="POLYGALACTURONAN_RHAMNOGALACTURONAN-BINDING PROTEIN YTCQ"/>
    <property type="match status" value="1"/>
</dbReference>
<protein>
    <submittedName>
        <fullName evidence="7">Extracellular solute-binding protein</fullName>
    </submittedName>
</protein>
<evidence type="ECO:0000256" key="4">
    <source>
        <dbReference type="ARBA" id="ARBA00023139"/>
    </source>
</evidence>
<keyword evidence="5" id="KW-0449">Lipoprotein</keyword>
<evidence type="ECO:0000256" key="3">
    <source>
        <dbReference type="ARBA" id="ARBA00023136"/>
    </source>
</evidence>
<keyword evidence="2 6" id="KW-0732">Signal</keyword>
<sequence length="437" mass="48312">MKGLHRWGRIMAALTAASALIMPVAACGSSTAQDGRVTIEWWGYEQGQQEQADAFNQSQDKIRVVYHRQATNVKAEESLVNAVKAGQDVPDLFEADMDSTISLLADGTIQNIGAYHPDLSNVNPNAVKSFTVANRLAAIPFKFSPQFIIANQRTFDEHGVTVPTNWDEYIQAGEQLKAADPNIKIMNLAGEDPTMLVVLAQQFGAQWYSVNGDSWIIDINGAPTRKAIGYLQRIVDEGLFSQKTFIEWDALMQFFQSGDLATILTSTWQLSAYQSNFQKSLGDWKAYDWPKESADSPLVSPLNVQGYALPTGAKHPEEALEFALWLATNSKAAHIAASPTTGNGTFPAMKDATPYIADSLPDKLLQDKSDAEQVVKDSIDSATPYSTGINWSSMYKQLQDQWAKFLNKQVTGEQMLDYLQRWTVADLENKGINVREA</sequence>
<gene>
    <name evidence="7" type="ORF">JS530_07085</name>
</gene>
<evidence type="ECO:0000256" key="1">
    <source>
        <dbReference type="ARBA" id="ARBA00022475"/>
    </source>
</evidence>
<keyword evidence="8" id="KW-1185">Reference proteome</keyword>
<dbReference type="InterPro" id="IPR050490">
    <property type="entry name" value="Bact_solute-bd_prot1"/>
</dbReference>
<feature type="signal peptide" evidence="6">
    <location>
        <begin position="1"/>
        <end position="32"/>
    </location>
</feature>
<keyword evidence="1" id="KW-1003">Cell membrane</keyword>
<dbReference type="InterPro" id="IPR006059">
    <property type="entry name" value="SBP"/>
</dbReference>
<keyword evidence="4" id="KW-0564">Palmitate</keyword>
<evidence type="ECO:0000313" key="7">
    <source>
        <dbReference type="EMBL" id="MBT1175262.1"/>
    </source>
</evidence>
<evidence type="ECO:0000256" key="5">
    <source>
        <dbReference type="ARBA" id="ARBA00023288"/>
    </source>
</evidence>
<name>A0ABS5UX54_9BIFI</name>
<dbReference type="RefSeq" id="WP_214376485.1">
    <property type="nucleotide sequence ID" value="NZ_JAFEJU010000004.1"/>
</dbReference>
<dbReference type="PANTHER" id="PTHR43649">
    <property type="entry name" value="ARABINOSE-BINDING PROTEIN-RELATED"/>
    <property type="match status" value="1"/>
</dbReference>